<feature type="transmembrane region" description="Helical" evidence="5">
    <location>
        <begin position="40"/>
        <end position="61"/>
    </location>
</feature>
<organism evidence="6 7">
    <name type="scientific">Octopus vulgaris</name>
    <name type="common">Common octopus</name>
    <dbReference type="NCBI Taxonomy" id="6645"/>
    <lineage>
        <taxon>Eukaryota</taxon>
        <taxon>Metazoa</taxon>
        <taxon>Spiralia</taxon>
        <taxon>Lophotrochozoa</taxon>
        <taxon>Mollusca</taxon>
        <taxon>Cephalopoda</taxon>
        <taxon>Coleoidea</taxon>
        <taxon>Octopodiformes</taxon>
        <taxon>Octopoda</taxon>
        <taxon>Incirrata</taxon>
        <taxon>Octopodidae</taxon>
        <taxon>Octopus</taxon>
    </lineage>
</organism>
<dbReference type="Proteomes" id="UP001162480">
    <property type="component" value="Chromosome 13"/>
</dbReference>
<gene>
    <name evidence="6" type="ORF">OCTVUL_1B018484</name>
</gene>
<accession>A0AA36FAV0</accession>
<keyword evidence="2 5" id="KW-0812">Transmembrane</keyword>
<dbReference type="Gene3D" id="1.10.286.90">
    <property type="entry name" value="MFS transporter, transmembrane helix TM10b"/>
    <property type="match status" value="1"/>
</dbReference>
<evidence type="ECO:0000256" key="5">
    <source>
        <dbReference type="SAM" id="Phobius"/>
    </source>
</evidence>
<dbReference type="SUPFAM" id="SSF103473">
    <property type="entry name" value="MFS general substrate transporter"/>
    <property type="match status" value="1"/>
</dbReference>
<dbReference type="PANTHER" id="PTHR24064">
    <property type="entry name" value="SOLUTE CARRIER FAMILY 22 MEMBER"/>
    <property type="match status" value="1"/>
</dbReference>
<reference evidence="6" key="1">
    <citation type="submission" date="2023-08" db="EMBL/GenBank/DDBJ databases">
        <authorList>
            <person name="Alioto T."/>
            <person name="Alioto T."/>
            <person name="Gomez Garrido J."/>
        </authorList>
    </citation>
    <scope>NUCLEOTIDE SEQUENCE</scope>
</reference>
<evidence type="ECO:0000313" key="7">
    <source>
        <dbReference type="Proteomes" id="UP001162480"/>
    </source>
</evidence>
<evidence type="ECO:0000313" key="6">
    <source>
        <dbReference type="EMBL" id="CAI9732261.1"/>
    </source>
</evidence>
<dbReference type="GO" id="GO:0016020">
    <property type="term" value="C:membrane"/>
    <property type="evidence" value="ECO:0007669"/>
    <property type="project" value="UniProtKB-SubCell"/>
</dbReference>
<protein>
    <submittedName>
        <fullName evidence="6">Uncharacterized protein</fullName>
    </submittedName>
</protein>
<name>A0AA36FAV0_OCTVU</name>
<evidence type="ECO:0000256" key="4">
    <source>
        <dbReference type="ARBA" id="ARBA00023136"/>
    </source>
</evidence>
<feature type="transmembrane region" description="Helical" evidence="5">
    <location>
        <begin position="339"/>
        <end position="362"/>
    </location>
</feature>
<dbReference type="AlphaFoldDB" id="A0AA36FAV0"/>
<evidence type="ECO:0000256" key="1">
    <source>
        <dbReference type="ARBA" id="ARBA00004141"/>
    </source>
</evidence>
<keyword evidence="3 5" id="KW-1133">Transmembrane helix</keyword>
<proteinExistence type="predicted"/>
<comment type="subcellular location">
    <subcellularLocation>
        <location evidence="1">Membrane</location>
        <topology evidence="1">Multi-pass membrane protein</topology>
    </subcellularLocation>
</comment>
<evidence type="ECO:0000256" key="2">
    <source>
        <dbReference type="ARBA" id="ARBA00022692"/>
    </source>
</evidence>
<keyword evidence="7" id="KW-1185">Reference proteome</keyword>
<sequence>MDEATTDFVSDEEKPEVIPEASSKNLDIEDVFEECGGYGYFQLLLTLVIVFFVIVNAMLYMSMVYIGVQIPFTCFPPELNSSLIPENITSEEFLEVLNYKIDECSVIDLQLNDSSYDLSSINSTKPRNCERRRFDTRDMSSIVSEFDLVCERRWLKNTAFSALFIGCLVGSLGFGILADRTVRKLLLHIFTDDRNALPATSNASQFYPTHCLSYRINVSSRWLPESPRWLLSKKRYEEAENILKRMAISNKRGVDGMLKILREDVIGREEGTELNDSSWFPLILAVLGKFGCTASFDGIYLLSAEIFPTIIRISCMGTASTFGRLGAVSAPPILGLTSYASWLPLSVFGVLGIVSGLLTLLLPEVKDASLPQTVEDMEKL</sequence>
<keyword evidence="4 5" id="KW-0472">Membrane</keyword>
<dbReference type="InterPro" id="IPR036259">
    <property type="entry name" value="MFS_trans_sf"/>
</dbReference>
<feature type="transmembrane region" description="Helical" evidence="5">
    <location>
        <begin position="159"/>
        <end position="178"/>
    </location>
</feature>
<dbReference type="EMBL" id="OX597826">
    <property type="protein sequence ID" value="CAI9732261.1"/>
    <property type="molecule type" value="Genomic_DNA"/>
</dbReference>
<evidence type="ECO:0000256" key="3">
    <source>
        <dbReference type="ARBA" id="ARBA00022989"/>
    </source>
</evidence>
<dbReference type="Gene3D" id="1.20.1250.20">
    <property type="entry name" value="MFS general substrate transporter like domains"/>
    <property type="match status" value="1"/>
</dbReference>